<dbReference type="PANTHER" id="PTHR43767">
    <property type="entry name" value="LONG-CHAIN-FATTY-ACID--COA LIGASE"/>
    <property type="match status" value="1"/>
</dbReference>
<sequence>MALNIADLFEHAVDAVPERLALVIGDDRLTYAELDAAANRVAHHLVSAGIQPGEHVGLMARNTVDHVAAMLGTFKARMVPININYRYVEGELDYLFDNSRMVALLHEARYSPVLDKVVGNHELLRHVVTMPDGTDAAPTAYSSLDWTTAVGEQPSTRGFLDAVGQRSADDLYVVYTGGTTGYPKGVMWRQEDVWRTLGGGIDFATRQRLEELDQSRTGAANPHPLTCLQLGPIMHANGQWGMLLRFLTCHTNVLLPKFDPVEIWNTIEKEKVQTISLIGDAMARPLIEEFETGNHDGSTLVNVNSAAAIFSVEVKERWLNALPNVVVMDIIGSSETGFTGNGRVEKSNLADKGSLVNIGVDMAVLDEEMNLLDPATHVGEIGLMARSGNIPLGYYGDPEKSARTFITIDGTRYAVPGDWVQIEPDLKVTLLGRGSNCINTGGEKVYPEEVEVALKSHAGVFDALVMGLPHPVWGQEVAALLQARPGTELDFDDVRTHLRTRISGYKVPRTIHVVDEIPRHVTGKADYKTAREITESLATTESETVQ</sequence>
<dbReference type="PROSITE" id="PS00455">
    <property type="entry name" value="AMP_BINDING"/>
    <property type="match status" value="1"/>
</dbReference>
<dbReference type="InterPro" id="IPR000873">
    <property type="entry name" value="AMP-dep_synth/lig_dom"/>
</dbReference>
<proteinExistence type="predicted"/>
<name>A0A7Y9S4E7_9ACTN</name>
<dbReference type="InterPro" id="IPR020845">
    <property type="entry name" value="AMP-binding_CS"/>
</dbReference>
<accession>A0A7Y9S4E7</accession>
<dbReference type="RefSeq" id="WP_179502891.1">
    <property type="nucleotide sequence ID" value="NZ_JACCAA010000001.1"/>
</dbReference>
<comment type="caution">
    <text evidence="3">The sequence shown here is derived from an EMBL/GenBank/DDBJ whole genome shotgun (WGS) entry which is preliminary data.</text>
</comment>
<dbReference type="Pfam" id="PF00501">
    <property type="entry name" value="AMP-binding"/>
    <property type="match status" value="1"/>
</dbReference>
<dbReference type="Pfam" id="PF13193">
    <property type="entry name" value="AMP-binding_C"/>
    <property type="match status" value="1"/>
</dbReference>
<keyword evidence="4" id="KW-1185">Reference proteome</keyword>
<dbReference type="Proteomes" id="UP000540656">
    <property type="component" value="Unassembled WGS sequence"/>
</dbReference>
<dbReference type="InterPro" id="IPR045851">
    <property type="entry name" value="AMP-bd_C_sf"/>
</dbReference>
<dbReference type="PANTHER" id="PTHR43767:SF10">
    <property type="entry name" value="SURFACTIN SYNTHASE SUBUNIT 1"/>
    <property type="match status" value="1"/>
</dbReference>
<feature type="domain" description="AMP-dependent synthetase/ligase" evidence="1">
    <location>
        <begin position="9"/>
        <end position="395"/>
    </location>
</feature>
<evidence type="ECO:0000259" key="1">
    <source>
        <dbReference type="Pfam" id="PF00501"/>
    </source>
</evidence>
<reference evidence="3 4" key="1">
    <citation type="submission" date="2020-07" db="EMBL/GenBank/DDBJ databases">
        <title>Sequencing the genomes of 1000 actinobacteria strains.</title>
        <authorList>
            <person name="Klenk H.-P."/>
        </authorList>
    </citation>
    <scope>NUCLEOTIDE SEQUENCE [LARGE SCALE GENOMIC DNA]</scope>
    <source>
        <strain evidence="3 4">DSM 23819</strain>
    </source>
</reference>
<dbReference type="EMBL" id="JACCAA010000001">
    <property type="protein sequence ID" value="NYG59888.1"/>
    <property type="molecule type" value="Genomic_DNA"/>
</dbReference>
<dbReference type="AlphaFoldDB" id="A0A7Y9S4E7"/>
<feature type="domain" description="AMP-binding enzyme C-terminal" evidence="2">
    <location>
        <begin position="449"/>
        <end position="524"/>
    </location>
</feature>
<protein>
    <submittedName>
        <fullName evidence="3">Acyl-CoA synthetase (AMP-forming)/AMP-acid ligase II</fullName>
    </submittedName>
</protein>
<dbReference type="InterPro" id="IPR050237">
    <property type="entry name" value="ATP-dep_AMP-bd_enzyme"/>
</dbReference>
<organism evidence="3 4">
    <name type="scientific">Nocardioides daedukensis</name>
    <dbReference type="NCBI Taxonomy" id="634462"/>
    <lineage>
        <taxon>Bacteria</taxon>
        <taxon>Bacillati</taxon>
        <taxon>Actinomycetota</taxon>
        <taxon>Actinomycetes</taxon>
        <taxon>Propionibacteriales</taxon>
        <taxon>Nocardioidaceae</taxon>
        <taxon>Nocardioides</taxon>
    </lineage>
</organism>
<gene>
    <name evidence="3" type="ORF">BJ980_002811</name>
</gene>
<dbReference type="Gene3D" id="3.40.50.12780">
    <property type="entry name" value="N-terminal domain of ligase-like"/>
    <property type="match status" value="1"/>
</dbReference>
<evidence type="ECO:0000259" key="2">
    <source>
        <dbReference type="Pfam" id="PF13193"/>
    </source>
</evidence>
<evidence type="ECO:0000313" key="4">
    <source>
        <dbReference type="Proteomes" id="UP000540656"/>
    </source>
</evidence>
<keyword evidence="3" id="KW-0436">Ligase</keyword>
<dbReference type="InterPro" id="IPR042099">
    <property type="entry name" value="ANL_N_sf"/>
</dbReference>
<dbReference type="InterPro" id="IPR025110">
    <property type="entry name" value="AMP-bd_C"/>
</dbReference>
<dbReference type="GO" id="GO:0016877">
    <property type="term" value="F:ligase activity, forming carbon-sulfur bonds"/>
    <property type="evidence" value="ECO:0007669"/>
    <property type="project" value="UniProtKB-ARBA"/>
</dbReference>
<dbReference type="SUPFAM" id="SSF56801">
    <property type="entry name" value="Acetyl-CoA synthetase-like"/>
    <property type="match status" value="1"/>
</dbReference>
<dbReference type="Gene3D" id="3.30.300.30">
    <property type="match status" value="1"/>
</dbReference>
<dbReference type="NCBIfam" id="NF005863">
    <property type="entry name" value="PRK07798.1"/>
    <property type="match status" value="1"/>
</dbReference>
<evidence type="ECO:0000313" key="3">
    <source>
        <dbReference type="EMBL" id="NYG59888.1"/>
    </source>
</evidence>